<dbReference type="Gene3D" id="3.50.50.60">
    <property type="entry name" value="FAD/NAD(P)-binding domain"/>
    <property type="match status" value="1"/>
</dbReference>
<dbReference type="InterPro" id="IPR002937">
    <property type="entry name" value="Amino_oxidase"/>
</dbReference>
<organism evidence="3 4">
    <name type="scientific">Schizothecium vesticola</name>
    <dbReference type="NCBI Taxonomy" id="314040"/>
    <lineage>
        <taxon>Eukaryota</taxon>
        <taxon>Fungi</taxon>
        <taxon>Dikarya</taxon>
        <taxon>Ascomycota</taxon>
        <taxon>Pezizomycotina</taxon>
        <taxon>Sordariomycetes</taxon>
        <taxon>Sordariomycetidae</taxon>
        <taxon>Sordariales</taxon>
        <taxon>Schizotheciaceae</taxon>
        <taxon>Schizothecium</taxon>
    </lineage>
</organism>
<protein>
    <recommendedName>
        <fullName evidence="2">Amine oxidase domain-containing protein</fullName>
    </recommendedName>
</protein>
<accession>A0AA40KDA8</accession>
<dbReference type="GO" id="GO:0050660">
    <property type="term" value="F:flavin adenine dinucleotide binding"/>
    <property type="evidence" value="ECO:0007669"/>
    <property type="project" value="TreeGrafter"/>
</dbReference>
<reference evidence="3" key="1">
    <citation type="submission" date="2023-06" db="EMBL/GenBank/DDBJ databases">
        <title>Genome-scale phylogeny and comparative genomics of the fungal order Sordariales.</title>
        <authorList>
            <consortium name="Lawrence Berkeley National Laboratory"/>
            <person name="Hensen N."/>
            <person name="Bonometti L."/>
            <person name="Westerberg I."/>
            <person name="Brannstrom I.O."/>
            <person name="Guillou S."/>
            <person name="Cros-Aarteil S."/>
            <person name="Calhoun S."/>
            <person name="Haridas S."/>
            <person name="Kuo A."/>
            <person name="Mondo S."/>
            <person name="Pangilinan J."/>
            <person name="Riley R."/>
            <person name="LaButti K."/>
            <person name="Andreopoulos B."/>
            <person name="Lipzen A."/>
            <person name="Chen C."/>
            <person name="Yanf M."/>
            <person name="Daum C."/>
            <person name="Ng V."/>
            <person name="Clum A."/>
            <person name="Steindorff A."/>
            <person name="Ohm R."/>
            <person name="Martin F."/>
            <person name="Silar P."/>
            <person name="Natvig D."/>
            <person name="Lalanne C."/>
            <person name="Gautier V."/>
            <person name="Ament-velasquez S.L."/>
            <person name="Kruys A."/>
            <person name="Hutchinson M.I."/>
            <person name="Powell A.J."/>
            <person name="Barry K."/>
            <person name="Miller A.N."/>
            <person name="Grigoriev I.V."/>
            <person name="Debuchy R."/>
            <person name="Gladieux P."/>
            <person name="Thoren M.H."/>
            <person name="Johannesson H."/>
        </authorList>
    </citation>
    <scope>NUCLEOTIDE SEQUENCE</scope>
    <source>
        <strain evidence="3">SMH3187-1</strain>
    </source>
</reference>
<keyword evidence="4" id="KW-1185">Reference proteome</keyword>
<dbReference type="PANTHER" id="PTHR10742:SF414">
    <property type="entry name" value="CONTAINING AMINE OXIDASE, PUTATIVE (AFU_ORTHOLOGUE AFUA_3G12150)-RELATED"/>
    <property type="match status" value="1"/>
</dbReference>
<feature type="region of interest" description="Disordered" evidence="1">
    <location>
        <begin position="535"/>
        <end position="559"/>
    </location>
</feature>
<dbReference type="PANTHER" id="PTHR10742">
    <property type="entry name" value="FLAVIN MONOAMINE OXIDASE"/>
    <property type="match status" value="1"/>
</dbReference>
<evidence type="ECO:0000256" key="1">
    <source>
        <dbReference type="SAM" id="MobiDB-lite"/>
    </source>
</evidence>
<dbReference type="Pfam" id="PF01593">
    <property type="entry name" value="Amino_oxidase"/>
    <property type="match status" value="1"/>
</dbReference>
<dbReference type="Proteomes" id="UP001172155">
    <property type="component" value="Unassembled WGS sequence"/>
</dbReference>
<feature type="domain" description="Amine oxidase" evidence="2">
    <location>
        <begin position="71"/>
        <end position="532"/>
    </location>
</feature>
<dbReference type="EMBL" id="JAUKUD010000001">
    <property type="protein sequence ID" value="KAK0754979.1"/>
    <property type="molecule type" value="Genomic_DNA"/>
</dbReference>
<dbReference type="InterPro" id="IPR036188">
    <property type="entry name" value="FAD/NAD-bd_sf"/>
</dbReference>
<dbReference type="GO" id="GO:0016491">
    <property type="term" value="F:oxidoreductase activity"/>
    <property type="evidence" value="ECO:0007669"/>
    <property type="project" value="InterPro"/>
</dbReference>
<dbReference type="SUPFAM" id="SSF54373">
    <property type="entry name" value="FAD-linked reductases, C-terminal domain"/>
    <property type="match status" value="1"/>
</dbReference>
<sequence>MDAYSMSFSTGVRRLTSRIYHDNLSRPQAFYSQFETPELSLKHMSEMTHVAKSEAPSVGNKPHVGIVGAGFAGLRCADVLLQHGFRVTIIEARNRLGGRIHQERLPNGHFVDIGANWIHGTEDNPILDMAKVTNTAVEGFNHPALIIDENGEPVPADAASGYTVLMWNIIEDAFAVSNKHSSDIDPAKTLLDFFKEQVLIKIPETEEGYEKKRRTLLCLAESWGAFVGGPVGRQSLKFFWLEECIGGENLFCAGSYHNILRLVAKPAVDGADIRYETQVSDIYGRSATDNNTVRVKTINGQVLDFDELVVTTPLGWLRQNPKAFHPGLPDRLSQAMQNIGYGSLEKVYISFPKAFWLGSSPDGRPPFKGFCQWLSPTYVTTSNPDRWNNEVVELGSIPSPDGHPTLLFYTFGPESHHLTSTVRSLPTKTEKEEFLFSFFKPYYSRLPSYREDHPDCQPTAYVSTDWLHDELAGNGSYCNFQTGLQEGDRDILEMRAGVPEEGIWLAGEHTAPFVALGTVTGAYWSGEDVARRTKVKTCPREQDNDPPPPPKGGICELPDSNPGAQKEGLAIIAGDRATEHDSFSANSLIEIIKGVVGIIVVVKCCFYP</sequence>
<proteinExistence type="predicted"/>
<gene>
    <name evidence="3" type="ORF">B0T18DRAFT_386768</name>
</gene>
<evidence type="ECO:0000313" key="4">
    <source>
        <dbReference type="Proteomes" id="UP001172155"/>
    </source>
</evidence>
<dbReference type="PRINTS" id="PR00419">
    <property type="entry name" value="ADXRDTASE"/>
</dbReference>
<evidence type="ECO:0000313" key="3">
    <source>
        <dbReference type="EMBL" id="KAK0754979.1"/>
    </source>
</evidence>
<dbReference type="SUPFAM" id="SSF51905">
    <property type="entry name" value="FAD/NAD(P)-binding domain"/>
    <property type="match status" value="1"/>
</dbReference>
<dbReference type="GO" id="GO:0003682">
    <property type="term" value="F:chromatin binding"/>
    <property type="evidence" value="ECO:0007669"/>
    <property type="project" value="TreeGrafter"/>
</dbReference>
<comment type="caution">
    <text evidence="3">The sequence shown here is derived from an EMBL/GenBank/DDBJ whole genome shotgun (WGS) entry which is preliminary data.</text>
</comment>
<dbReference type="InterPro" id="IPR050281">
    <property type="entry name" value="Flavin_monoamine_oxidase"/>
</dbReference>
<evidence type="ECO:0000259" key="2">
    <source>
        <dbReference type="Pfam" id="PF01593"/>
    </source>
</evidence>
<dbReference type="Gene3D" id="3.90.660.10">
    <property type="match status" value="1"/>
</dbReference>
<dbReference type="GO" id="GO:0006338">
    <property type="term" value="P:chromatin remodeling"/>
    <property type="evidence" value="ECO:0007669"/>
    <property type="project" value="TreeGrafter"/>
</dbReference>
<dbReference type="AlphaFoldDB" id="A0AA40KDA8"/>
<name>A0AA40KDA8_9PEZI</name>